<gene>
    <name evidence="2" type="ORF">E2C01_098198</name>
</gene>
<dbReference type="AlphaFoldDB" id="A0A5B7K7M2"/>
<reference evidence="2 3" key="1">
    <citation type="submission" date="2019-05" db="EMBL/GenBank/DDBJ databases">
        <title>Another draft genome of Portunus trituberculatus and its Hox gene families provides insights of decapod evolution.</title>
        <authorList>
            <person name="Jeong J.-H."/>
            <person name="Song I."/>
            <person name="Kim S."/>
            <person name="Choi T."/>
            <person name="Kim D."/>
            <person name="Ryu S."/>
            <person name="Kim W."/>
        </authorList>
    </citation>
    <scope>NUCLEOTIDE SEQUENCE [LARGE SCALE GENOMIC DNA]</scope>
    <source>
        <tissue evidence="2">Muscle</tissue>
    </source>
</reference>
<sequence length="85" mass="9249">MVTVLLILLTACLPSSCVHAAQSFLHPLIPILSNSLIQELTSTLNPSSLSLVNSGTPSLHLYFRIPRTCLLLRGRYRGICFPNSG</sequence>
<protein>
    <recommendedName>
        <fullName evidence="4">Secreted protein</fullName>
    </recommendedName>
</protein>
<evidence type="ECO:0000256" key="1">
    <source>
        <dbReference type="SAM" id="SignalP"/>
    </source>
</evidence>
<evidence type="ECO:0000313" key="3">
    <source>
        <dbReference type="Proteomes" id="UP000324222"/>
    </source>
</evidence>
<evidence type="ECO:0000313" key="2">
    <source>
        <dbReference type="EMBL" id="MPD02604.1"/>
    </source>
</evidence>
<keyword evidence="3" id="KW-1185">Reference proteome</keyword>
<feature type="signal peptide" evidence="1">
    <location>
        <begin position="1"/>
        <end position="20"/>
    </location>
</feature>
<evidence type="ECO:0008006" key="4">
    <source>
        <dbReference type="Google" id="ProtNLM"/>
    </source>
</evidence>
<dbReference type="EMBL" id="VSRR010132223">
    <property type="protein sequence ID" value="MPD02604.1"/>
    <property type="molecule type" value="Genomic_DNA"/>
</dbReference>
<dbReference type="Proteomes" id="UP000324222">
    <property type="component" value="Unassembled WGS sequence"/>
</dbReference>
<comment type="caution">
    <text evidence="2">The sequence shown here is derived from an EMBL/GenBank/DDBJ whole genome shotgun (WGS) entry which is preliminary data.</text>
</comment>
<keyword evidence="1" id="KW-0732">Signal</keyword>
<name>A0A5B7K7M2_PORTR</name>
<feature type="chain" id="PRO_5022988091" description="Secreted protein" evidence="1">
    <location>
        <begin position="21"/>
        <end position="85"/>
    </location>
</feature>
<organism evidence="2 3">
    <name type="scientific">Portunus trituberculatus</name>
    <name type="common">Swimming crab</name>
    <name type="synonym">Neptunus trituberculatus</name>
    <dbReference type="NCBI Taxonomy" id="210409"/>
    <lineage>
        <taxon>Eukaryota</taxon>
        <taxon>Metazoa</taxon>
        <taxon>Ecdysozoa</taxon>
        <taxon>Arthropoda</taxon>
        <taxon>Crustacea</taxon>
        <taxon>Multicrustacea</taxon>
        <taxon>Malacostraca</taxon>
        <taxon>Eumalacostraca</taxon>
        <taxon>Eucarida</taxon>
        <taxon>Decapoda</taxon>
        <taxon>Pleocyemata</taxon>
        <taxon>Brachyura</taxon>
        <taxon>Eubrachyura</taxon>
        <taxon>Portunoidea</taxon>
        <taxon>Portunidae</taxon>
        <taxon>Portuninae</taxon>
        <taxon>Portunus</taxon>
    </lineage>
</organism>
<proteinExistence type="predicted"/>
<accession>A0A5B7K7M2</accession>